<evidence type="ECO:0000313" key="5">
    <source>
        <dbReference type="Proteomes" id="UP000653674"/>
    </source>
</evidence>
<dbReference type="EMBL" id="BONU01000008">
    <property type="protein sequence ID" value="GIG73346.1"/>
    <property type="molecule type" value="Genomic_DNA"/>
</dbReference>
<evidence type="ECO:0000313" key="4">
    <source>
        <dbReference type="EMBL" id="GIG73346.1"/>
    </source>
</evidence>
<dbReference type="CDD" id="cd00254">
    <property type="entry name" value="LT-like"/>
    <property type="match status" value="1"/>
</dbReference>
<feature type="region of interest" description="Disordered" evidence="1">
    <location>
        <begin position="37"/>
        <end position="132"/>
    </location>
</feature>
<keyword evidence="2" id="KW-0732">Signal</keyword>
<gene>
    <name evidence="4" type="ORF">Pfl04_17500</name>
</gene>
<dbReference type="PROSITE" id="PS51257">
    <property type="entry name" value="PROKAR_LIPOPROTEIN"/>
    <property type="match status" value="1"/>
</dbReference>
<evidence type="ECO:0000256" key="1">
    <source>
        <dbReference type="SAM" id="MobiDB-lite"/>
    </source>
</evidence>
<protein>
    <recommendedName>
        <fullName evidence="3">Transglycosylase SLT domain-containing protein</fullName>
    </recommendedName>
</protein>
<dbReference type="AlphaFoldDB" id="A0A8J3PMW6"/>
<dbReference type="PANTHER" id="PTHR37423:SF2">
    <property type="entry name" value="MEMBRANE-BOUND LYTIC MUREIN TRANSGLYCOSYLASE C"/>
    <property type="match status" value="1"/>
</dbReference>
<feature type="chain" id="PRO_5035307325" description="Transglycosylase SLT domain-containing protein" evidence="2">
    <location>
        <begin position="27"/>
        <end position="296"/>
    </location>
</feature>
<comment type="caution">
    <text evidence="4">The sequence shown here is derived from an EMBL/GenBank/DDBJ whole genome shotgun (WGS) entry which is preliminary data.</text>
</comment>
<evidence type="ECO:0000256" key="2">
    <source>
        <dbReference type="SAM" id="SignalP"/>
    </source>
</evidence>
<dbReference type="Pfam" id="PF01464">
    <property type="entry name" value="SLT"/>
    <property type="match status" value="1"/>
</dbReference>
<keyword evidence="5" id="KW-1185">Reference proteome</keyword>
<dbReference type="InterPro" id="IPR023346">
    <property type="entry name" value="Lysozyme-like_dom_sf"/>
</dbReference>
<dbReference type="InterPro" id="IPR008258">
    <property type="entry name" value="Transglycosylase_SLT_dom_1"/>
</dbReference>
<feature type="compositionally biased region" description="Low complexity" evidence="1">
    <location>
        <begin position="48"/>
        <end position="75"/>
    </location>
</feature>
<dbReference type="RefSeq" id="WP_168076684.1">
    <property type="nucleotide sequence ID" value="NZ_BAAAQJ010000002.1"/>
</dbReference>
<dbReference type="PANTHER" id="PTHR37423">
    <property type="entry name" value="SOLUBLE LYTIC MUREIN TRANSGLYCOSYLASE-RELATED"/>
    <property type="match status" value="1"/>
</dbReference>
<feature type="compositionally biased region" description="Pro residues" evidence="1">
    <location>
        <begin position="101"/>
        <end position="120"/>
    </location>
</feature>
<reference evidence="4" key="1">
    <citation type="submission" date="2021-01" db="EMBL/GenBank/DDBJ databases">
        <title>Whole genome shotgun sequence of Planosporangium flavigriseum NBRC 105377.</title>
        <authorList>
            <person name="Komaki H."/>
            <person name="Tamura T."/>
        </authorList>
    </citation>
    <scope>NUCLEOTIDE SEQUENCE</scope>
    <source>
        <strain evidence="4">NBRC 105377</strain>
    </source>
</reference>
<organism evidence="4 5">
    <name type="scientific">Planosporangium flavigriseum</name>
    <dbReference type="NCBI Taxonomy" id="373681"/>
    <lineage>
        <taxon>Bacteria</taxon>
        <taxon>Bacillati</taxon>
        <taxon>Actinomycetota</taxon>
        <taxon>Actinomycetes</taxon>
        <taxon>Micromonosporales</taxon>
        <taxon>Micromonosporaceae</taxon>
        <taxon>Planosporangium</taxon>
    </lineage>
</organism>
<name>A0A8J3PMW6_9ACTN</name>
<accession>A0A8J3PMW6</accession>
<evidence type="ECO:0000259" key="3">
    <source>
        <dbReference type="Pfam" id="PF01464"/>
    </source>
</evidence>
<dbReference type="Gene3D" id="1.10.530.10">
    <property type="match status" value="1"/>
</dbReference>
<feature type="domain" description="Transglycosylase SLT" evidence="3">
    <location>
        <begin position="154"/>
        <end position="272"/>
    </location>
</feature>
<feature type="signal peptide" evidence="2">
    <location>
        <begin position="1"/>
        <end position="26"/>
    </location>
</feature>
<proteinExistence type="predicted"/>
<dbReference type="SUPFAM" id="SSF53955">
    <property type="entry name" value="Lysozyme-like"/>
    <property type="match status" value="1"/>
</dbReference>
<sequence>MGSGRRVKIMGAAAVLAGLLVVAGCARDTRGGAVDLHGRSAGEPYGEASATPTPAASPTAAPAAPIAPTASARPSVTPKPTRTAKPAAVTPSRDPVKAAQPLPPPPHQPGPRPTSPPPGAKCPSYTGTNAPKSDVRAALDTVAGTSFWYNSAPQIRIPENLMYAVAWQESGWQSAILACDGGIGTMQIMPDTATWLNDRFAPKNYDVHTVTGNIMLGGEYLSWLVKYFGDAYYESNYDLSVPAPAGSVSLLDSVVSAYNYGPGAVHPDQGEAGIPNWQYVNNVEALMTNCPCLAAS</sequence>
<dbReference type="Proteomes" id="UP000653674">
    <property type="component" value="Unassembled WGS sequence"/>
</dbReference>